<organism evidence="1 2">
    <name type="scientific">Kalanchoe fedtschenkoi</name>
    <name type="common">Lavender scallops</name>
    <name type="synonym">South American air plant</name>
    <dbReference type="NCBI Taxonomy" id="63787"/>
    <lineage>
        <taxon>Eukaryota</taxon>
        <taxon>Viridiplantae</taxon>
        <taxon>Streptophyta</taxon>
        <taxon>Embryophyta</taxon>
        <taxon>Tracheophyta</taxon>
        <taxon>Spermatophyta</taxon>
        <taxon>Magnoliopsida</taxon>
        <taxon>eudicotyledons</taxon>
        <taxon>Gunneridae</taxon>
        <taxon>Pentapetalae</taxon>
        <taxon>Saxifragales</taxon>
        <taxon>Crassulaceae</taxon>
        <taxon>Kalanchoe</taxon>
    </lineage>
</organism>
<evidence type="ECO:0000313" key="1">
    <source>
        <dbReference type="EnsemblPlants" id="Kaladp0063s0055.1.v1.1"/>
    </source>
</evidence>
<keyword evidence="2" id="KW-1185">Reference proteome</keyword>
<sequence length="85" mass="9536">MDSSIENLRASWRDKLKSPCSSRPIPDLFRILSCLARSESSSYAPSTILLGVVGYGVQWLFISLRICPSMTGIEIGKRIQLCFIR</sequence>
<accession>A0A7N0UGL5</accession>
<dbReference type="EnsemblPlants" id="Kaladp0063s0055.1.v1.1">
    <property type="protein sequence ID" value="Kaladp0063s0055.1.v1.1"/>
    <property type="gene ID" value="Kaladp0063s0055.v1.1"/>
</dbReference>
<dbReference type="AlphaFoldDB" id="A0A7N0UGL5"/>
<evidence type="ECO:0000313" key="2">
    <source>
        <dbReference type="Proteomes" id="UP000594263"/>
    </source>
</evidence>
<proteinExistence type="predicted"/>
<name>A0A7N0UGL5_KALFE</name>
<reference evidence="1" key="1">
    <citation type="submission" date="2021-01" db="UniProtKB">
        <authorList>
            <consortium name="EnsemblPlants"/>
        </authorList>
    </citation>
    <scope>IDENTIFICATION</scope>
</reference>
<dbReference type="Proteomes" id="UP000594263">
    <property type="component" value="Unplaced"/>
</dbReference>
<dbReference type="Gramene" id="Kaladp0063s0055.1.v1.1">
    <property type="protein sequence ID" value="Kaladp0063s0055.1.v1.1"/>
    <property type="gene ID" value="Kaladp0063s0055.v1.1"/>
</dbReference>
<protein>
    <submittedName>
        <fullName evidence="1">Uncharacterized protein</fullName>
    </submittedName>
</protein>